<feature type="compositionally biased region" description="Basic residues" evidence="1">
    <location>
        <begin position="1"/>
        <end position="12"/>
    </location>
</feature>
<feature type="region of interest" description="Disordered" evidence="1">
    <location>
        <begin position="79"/>
        <end position="167"/>
    </location>
</feature>
<proteinExistence type="predicted"/>
<comment type="caution">
    <text evidence="2">The sequence shown here is derived from an EMBL/GenBank/DDBJ whole genome shotgun (WGS) entry which is preliminary data.</text>
</comment>
<dbReference type="Proteomes" id="UP001596500">
    <property type="component" value="Unassembled WGS sequence"/>
</dbReference>
<sequence>MKSKNQKKRMHKSSVDKQADMKKQTLREQSMKQPVFGFIDEIEWEQAEDFAGQEKPTAEAFPGFVGDSWDEDWIFGGLELDEEPAPDGVEKTKSGGGKKKKPFHHEESAREEAEFFGFSDRPVESQTEVEEYPPSFDEESQLHLAKQGKKSRRKHKPKNGHKKKARE</sequence>
<organism evidence="2 3">
    <name type="scientific">Laceyella putida</name>
    <dbReference type="NCBI Taxonomy" id="110101"/>
    <lineage>
        <taxon>Bacteria</taxon>
        <taxon>Bacillati</taxon>
        <taxon>Bacillota</taxon>
        <taxon>Bacilli</taxon>
        <taxon>Bacillales</taxon>
        <taxon>Thermoactinomycetaceae</taxon>
        <taxon>Laceyella</taxon>
    </lineage>
</organism>
<feature type="compositionally biased region" description="Basic and acidic residues" evidence="1">
    <location>
        <begin position="13"/>
        <end position="30"/>
    </location>
</feature>
<evidence type="ECO:0000313" key="3">
    <source>
        <dbReference type="Proteomes" id="UP001596500"/>
    </source>
</evidence>
<reference evidence="3" key="1">
    <citation type="journal article" date="2019" name="Int. J. Syst. Evol. Microbiol.">
        <title>The Global Catalogue of Microorganisms (GCM) 10K type strain sequencing project: providing services to taxonomists for standard genome sequencing and annotation.</title>
        <authorList>
            <consortium name="The Broad Institute Genomics Platform"/>
            <consortium name="The Broad Institute Genome Sequencing Center for Infectious Disease"/>
            <person name="Wu L."/>
            <person name="Ma J."/>
        </authorList>
    </citation>
    <scope>NUCLEOTIDE SEQUENCE [LARGE SCALE GENOMIC DNA]</scope>
    <source>
        <strain evidence="3">CGMCC 1.12942</strain>
    </source>
</reference>
<feature type="compositionally biased region" description="Basic residues" evidence="1">
    <location>
        <begin position="146"/>
        <end position="167"/>
    </location>
</feature>
<gene>
    <name evidence="2" type="ORF">ACFQNG_15045</name>
</gene>
<evidence type="ECO:0000256" key="1">
    <source>
        <dbReference type="SAM" id="MobiDB-lite"/>
    </source>
</evidence>
<dbReference type="RefSeq" id="WP_379866243.1">
    <property type="nucleotide sequence ID" value="NZ_JBHTBW010000047.1"/>
</dbReference>
<accession>A0ABW2RN78</accession>
<dbReference type="EMBL" id="JBHTBW010000047">
    <property type="protein sequence ID" value="MFC7442403.1"/>
    <property type="molecule type" value="Genomic_DNA"/>
</dbReference>
<feature type="region of interest" description="Disordered" evidence="1">
    <location>
        <begin position="1"/>
        <end position="32"/>
    </location>
</feature>
<name>A0ABW2RN78_9BACL</name>
<feature type="compositionally biased region" description="Acidic residues" evidence="1">
    <location>
        <begin position="127"/>
        <end position="139"/>
    </location>
</feature>
<keyword evidence="3" id="KW-1185">Reference proteome</keyword>
<evidence type="ECO:0000313" key="2">
    <source>
        <dbReference type="EMBL" id="MFC7442403.1"/>
    </source>
</evidence>
<protein>
    <submittedName>
        <fullName evidence="2">Uncharacterized protein</fullName>
    </submittedName>
</protein>
<feature type="compositionally biased region" description="Basic and acidic residues" evidence="1">
    <location>
        <begin position="104"/>
        <end position="113"/>
    </location>
</feature>